<protein>
    <submittedName>
        <fullName evidence="1">Uncharacterized protein</fullName>
    </submittedName>
</protein>
<accession>A0A0S1MJQ7</accession>
<reference evidence="1" key="1">
    <citation type="submission" date="2015-07" db="EMBL/GenBank/DDBJ databases">
        <title>Elucidating the P. pachyrhizi secretome and potential effectors.</title>
        <authorList>
            <person name="de Carvalho M.C.C.G."/>
            <person name="Nascimento L.C."/>
            <person name="Darben L.M."/>
            <person name="Polizel-Podanosqui A.M."/>
            <person name="Lopes-Caitar V.S."/>
            <person name="Rocha C.S."/>
            <person name="Qi M."/>
            <person name="Carazolle M."/>
            <person name="Kuwahara M.K."/>
            <person name="Pereira G.A.G."/>
            <person name="Abdelnoor R.V."/>
            <person name="Whitham S.A."/>
            <person name="Marcelino-Guimaraes F.C."/>
        </authorList>
    </citation>
    <scope>NUCLEOTIDE SEQUENCE</scope>
</reference>
<evidence type="ECO:0000313" key="1">
    <source>
        <dbReference type="EMBL" id="ALL41118.1"/>
    </source>
</evidence>
<organism evidence="1">
    <name type="scientific">Phakopsora pachyrhizi</name>
    <name type="common">Asian soybean rust disease fungus</name>
    <dbReference type="NCBI Taxonomy" id="170000"/>
    <lineage>
        <taxon>Eukaryota</taxon>
        <taxon>Fungi</taxon>
        <taxon>Dikarya</taxon>
        <taxon>Basidiomycota</taxon>
        <taxon>Pucciniomycotina</taxon>
        <taxon>Pucciniomycetes</taxon>
        <taxon>Pucciniales</taxon>
        <taxon>Phakopsoraceae</taxon>
        <taxon>Phakopsora</taxon>
    </lineage>
</organism>
<sequence>MGTAVSCVLCPAVGAQARYCSWLSLSLEGNCKCI</sequence>
<name>A0A0S1MJQ7_PHAPC</name>
<proteinExistence type="evidence at transcript level"/>
<dbReference type="EMBL" id="KT247028">
    <property type="protein sequence ID" value="ALL41118.1"/>
    <property type="molecule type" value="mRNA"/>
</dbReference>
<dbReference type="AlphaFoldDB" id="A0A0S1MJQ7"/>